<dbReference type="SUPFAM" id="SSF52374">
    <property type="entry name" value="Nucleotidylyl transferase"/>
    <property type="match status" value="1"/>
</dbReference>
<reference evidence="7" key="1">
    <citation type="journal article" date="2014" name="Front. Microbiol.">
        <title>High frequency of phylogenetically diverse reductive dehalogenase-homologous genes in deep subseafloor sedimentary metagenomes.</title>
        <authorList>
            <person name="Kawai M."/>
            <person name="Futagami T."/>
            <person name="Toyoda A."/>
            <person name="Takaki Y."/>
            <person name="Nishi S."/>
            <person name="Hori S."/>
            <person name="Arai W."/>
            <person name="Tsubouchi T."/>
            <person name="Morono Y."/>
            <person name="Uchiyama I."/>
            <person name="Ito T."/>
            <person name="Fujiyama A."/>
            <person name="Inagaki F."/>
            <person name="Takami H."/>
        </authorList>
    </citation>
    <scope>NUCLEOTIDE SEQUENCE</scope>
    <source>
        <strain evidence="7">Expedition CK06-06</strain>
    </source>
</reference>
<accession>X0U8H8</accession>
<keyword evidence="3" id="KW-0067">ATP-binding</keyword>
<evidence type="ECO:0000256" key="3">
    <source>
        <dbReference type="ARBA" id="ARBA00022840"/>
    </source>
</evidence>
<dbReference type="GO" id="GO:0004819">
    <property type="term" value="F:glutamine-tRNA ligase activity"/>
    <property type="evidence" value="ECO:0007669"/>
    <property type="project" value="TreeGrafter"/>
</dbReference>
<keyword evidence="4" id="KW-0648">Protein biosynthesis</keyword>
<dbReference type="InterPro" id="IPR014729">
    <property type="entry name" value="Rossmann-like_a/b/a_fold"/>
</dbReference>
<keyword evidence="2" id="KW-0547">Nucleotide-binding</keyword>
<feature type="domain" description="Glutamyl/glutaminyl-tRNA synthetase class Ib catalytic" evidence="6">
    <location>
        <begin position="30"/>
        <end position="126"/>
    </location>
</feature>
<evidence type="ECO:0000259" key="6">
    <source>
        <dbReference type="Pfam" id="PF00749"/>
    </source>
</evidence>
<protein>
    <recommendedName>
        <fullName evidence="6">Glutamyl/glutaminyl-tRNA synthetase class Ib catalytic domain-containing protein</fullName>
    </recommendedName>
</protein>
<dbReference type="InterPro" id="IPR020058">
    <property type="entry name" value="Glu/Gln-tRNA-synth_Ib_cat-dom"/>
</dbReference>
<proteinExistence type="predicted"/>
<feature type="non-terminal residue" evidence="7">
    <location>
        <position position="126"/>
    </location>
</feature>
<gene>
    <name evidence="7" type="ORF">S01H1_34242</name>
</gene>
<evidence type="ECO:0000313" key="7">
    <source>
        <dbReference type="EMBL" id="GAG02094.1"/>
    </source>
</evidence>
<sequence>MSPDEPTRPDDFIRSIIRSDLKENKHGGRVVTRFPPEPNGYLHIGHTKAICLNFSIAEEFEGGVFHLRFDDTNPSAEEAMYVEAQQRDLRWLGIDWGEHLYFASDYFEQLYQFALQLIERGKAFVC</sequence>
<dbReference type="AlphaFoldDB" id="X0U8H8"/>
<evidence type="ECO:0000256" key="4">
    <source>
        <dbReference type="ARBA" id="ARBA00022917"/>
    </source>
</evidence>
<dbReference type="GO" id="GO:0005524">
    <property type="term" value="F:ATP binding"/>
    <property type="evidence" value="ECO:0007669"/>
    <property type="project" value="UniProtKB-KW"/>
</dbReference>
<dbReference type="PROSITE" id="PS00178">
    <property type="entry name" value="AA_TRNA_LIGASE_I"/>
    <property type="match status" value="1"/>
</dbReference>
<dbReference type="Pfam" id="PF00749">
    <property type="entry name" value="tRNA-synt_1c"/>
    <property type="match status" value="1"/>
</dbReference>
<keyword evidence="5" id="KW-0030">Aminoacyl-tRNA synthetase</keyword>
<name>X0U8H8_9ZZZZ</name>
<dbReference type="EMBL" id="BARS01021304">
    <property type="protein sequence ID" value="GAG02094.1"/>
    <property type="molecule type" value="Genomic_DNA"/>
</dbReference>
<dbReference type="PRINTS" id="PR00987">
    <property type="entry name" value="TRNASYNTHGLU"/>
</dbReference>
<dbReference type="PANTHER" id="PTHR43097">
    <property type="entry name" value="GLUTAMINE-TRNA LIGASE"/>
    <property type="match status" value="1"/>
</dbReference>
<dbReference type="Gene3D" id="3.40.50.620">
    <property type="entry name" value="HUPs"/>
    <property type="match status" value="1"/>
</dbReference>
<dbReference type="InterPro" id="IPR001412">
    <property type="entry name" value="aa-tRNA-synth_I_CS"/>
</dbReference>
<evidence type="ECO:0000256" key="1">
    <source>
        <dbReference type="ARBA" id="ARBA00022598"/>
    </source>
</evidence>
<dbReference type="InterPro" id="IPR050132">
    <property type="entry name" value="Gln/Glu-tRNA_Ligase"/>
</dbReference>
<dbReference type="GO" id="GO:0006425">
    <property type="term" value="P:glutaminyl-tRNA aminoacylation"/>
    <property type="evidence" value="ECO:0007669"/>
    <property type="project" value="TreeGrafter"/>
</dbReference>
<dbReference type="PANTHER" id="PTHR43097:SF5">
    <property type="entry name" value="GLUTAMATE--TRNA LIGASE"/>
    <property type="match status" value="1"/>
</dbReference>
<dbReference type="GO" id="GO:0005829">
    <property type="term" value="C:cytosol"/>
    <property type="evidence" value="ECO:0007669"/>
    <property type="project" value="TreeGrafter"/>
</dbReference>
<evidence type="ECO:0000256" key="2">
    <source>
        <dbReference type="ARBA" id="ARBA00022741"/>
    </source>
</evidence>
<organism evidence="7">
    <name type="scientific">marine sediment metagenome</name>
    <dbReference type="NCBI Taxonomy" id="412755"/>
    <lineage>
        <taxon>unclassified sequences</taxon>
        <taxon>metagenomes</taxon>
        <taxon>ecological metagenomes</taxon>
    </lineage>
</organism>
<comment type="caution">
    <text evidence="7">The sequence shown here is derived from an EMBL/GenBank/DDBJ whole genome shotgun (WGS) entry which is preliminary data.</text>
</comment>
<dbReference type="InterPro" id="IPR000924">
    <property type="entry name" value="Glu/Gln-tRNA-synth"/>
</dbReference>
<evidence type="ECO:0000256" key="5">
    <source>
        <dbReference type="ARBA" id="ARBA00023146"/>
    </source>
</evidence>
<keyword evidence="1" id="KW-0436">Ligase</keyword>